<proteinExistence type="predicted"/>
<gene>
    <name evidence="2" type="ORF">HCN56_21205</name>
</gene>
<dbReference type="InterPro" id="IPR052345">
    <property type="entry name" value="Rad_response_metalloprotease"/>
</dbReference>
<feature type="domain" description="IrrE N-terminal-like" evidence="1">
    <location>
        <begin position="411"/>
        <end position="501"/>
    </location>
</feature>
<accession>A0A7X6D4G9</accession>
<dbReference type="PANTHER" id="PTHR43236">
    <property type="entry name" value="ANTITOXIN HIGA1"/>
    <property type="match status" value="1"/>
</dbReference>
<keyword evidence="3" id="KW-1185">Reference proteome</keyword>
<evidence type="ECO:0000259" key="1">
    <source>
        <dbReference type="Pfam" id="PF06114"/>
    </source>
</evidence>
<evidence type="ECO:0000313" key="3">
    <source>
        <dbReference type="Proteomes" id="UP000578686"/>
    </source>
</evidence>
<dbReference type="AlphaFoldDB" id="A0A7X6D4G9"/>
<dbReference type="PANTHER" id="PTHR43236:SF2">
    <property type="entry name" value="BLL0069 PROTEIN"/>
    <property type="match status" value="1"/>
</dbReference>
<name>A0A7X6D4G9_9ACTN</name>
<dbReference type="Pfam" id="PF06114">
    <property type="entry name" value="Peptidase_M78"/>
    <property type="match status" value="1"/>
</dbReference>
<dbReference type="Proteomes" id="UP000578686">
    <property type="component" value="Unassembled WGS sequence"/>
</dbReference>
<dbReference type="Gene3D" id="1.10.10.2910">
    <property type="match status" value="1"/>
</dbReference>
<comment type="caution">
    <text evidence="2">The sequence shown here is derived from an EMBL/GenBank/DDBJ whole genome shotgun (WGS) entry which is preliminary data.</text>
</comment>
<dbReference type="EMBL" id="JAAVJD010000231">
    <property type="protein sequence ID" value="NJQ08032.1"/>
    <property type="molecule type" value="Genomic_DNA"/>
</dbReference>
<protein>
    <submittedName>
        <fullName evidence="2">ImmA/IrrE family metallo-endopeptidase</fullName>
    </submittedName>
</protein>
<organism evidence="2 3">
    <name type="scientific">Streptomyces lonarensis</name>
    <dbReference type="NCBI Taxonomy" id="700599"/>
    <lineage>
        <taxon>Bacteria</taxon>
        <taxon>Bacillati</taxon>
        <taxon>Actinomycetota</taxon>
        <taxon>Actinomycetes</taxon>
        <taxon>Kitasatosporales</taxon>
        <taxon>Streptomycetaceae</taxon>
        <taxon>Streptomyces</taxon>
    </lineage>
</organism>
<sequence>MTGVTVTNWQLRAGSPTEFAFGVSFLPNPHGDEDRATPEMAASWGSFTLWAGGENLCAHVEQGEVVEAAHWYLLPLLEWLTLRWDAVLHEERLPLRNSGDSAAEAMAVSRTPPPSLSETDEFAWLDRWTEWWGRHSVRAAREGGLFPDIYLRRYRSSLEVSTGAERLVGVPENFAFLTPHRRYEIEVREAADVLHPVLTAAVAELARRVPDSPRVAALARAVAALSASDRTSQRMAWLAGLGQDTGRYRSLAAAVDDALAGAAQGARQDIVGDDRTTGLVVAGSAYARLVYGAQSPSTTREDAVALTSALVRNHVEDASPWLERLPSVQDLEEVGELRAGEQGGVLGEEVCELLAPDLEGTWVDVHAVLRRLGVAREEISLSDPDVRAVSVFGPTQRPTVYTNVSTRWGRSPEVERFTLAHELAHLILDRDRGCEVAVASGPWAPRAVEQRANAFAAAFLMPTRLLRRHLAAASAPARELDTVAHVASLLRVSVSSLIDRLFNLGEFDHEEWGRLRHRWRAASPDGG</sequence>
<dbReference type="RefSeq" id="WP_167973533.1">
    <property type="nucleotide sequence ID" value="NZ_BHZG01000195.1"/>
</dbReference>
<dbReference type="InterPro" id="IPR010359">
    <property type="entry name" value="IrrE_HExxH"/>
</dbReference>
<reference evidence="2 3" key="1">
    <citation type="submission" date="2020-03" db="EMBL/GenBank/DDBJ databases">
        <title>Draft genome of Streptomyces sp. ventii, isolated from the Axial Seamount in the Pacific Ocean, and resequencing of the two type strains Streptomyces lonarensis strain NCL 716 and Streptomyces bohaiensis strain 11A07.</title>
        <authorList>
            <person name="Loughran R.M."/>
            <person name="Pfannmuller K.M."/>
            <person name="Wasson B.J."/>
            <person name="Deadmond M.C."/>
            <person name="Paddock B.E."/>
            <person name="Koyack M.J."/>
            <person name="Gallegos D.A."/>
            <person name="Mitchell E.A."/>
            <person name="Ushijima B."/>
            <person name="Saw J.H."/>
            <person name="Mcphail K.L."/>
            <person name="Videau P."/>
        </authorList>
    </citation>
    <scope>NUCLEOTIDE SEQUENCE [LARGE SCALE GENOMIC DNA]</scope>
    <source>
        <strain evidence="2 3">NCL716</strain>
    </source>
</reference>
<evidence type="ECO:0000313" key="2">
    <source>
        <dbReference type="EMBL" id="NJQ08032.1"/>
    </source>
</evidence>